<dbReference type="InterPro" id="IPR012337">
    <property type="entry name" value="RNaseH-like_sf"/>
</dbReference>
<keyword evidence="13" id="KW-0239">DNA-directed DNA polymerase</keyword>
<dbReference type="Gene3D" id="1.10.340.70">
    <property type="match status" value="1"/>
</dbReference>
<dbReference type="GO" id="GO:0003887">
    <property type="term" value="F:DNA-directed DNA polymerase activity"/>
    <property type="evidence" value="ECO:0007669"/>
    <property type="project" value="UniProtKB-KW"/>
</dbReference>
<evidence type="ECO:0000313" key="20">
    <source>
        <dbReference type="Proteomes" id="UP000790347"/>
    </source>
</evidence>
<dbReference type="InterPro" id="IPR056924">
    <property type="entry name" value="SH3_Tf2-1"/>
</dbReference>
<evidence type="ECO:0000256" key="3">
    <source>
        <dbReference type="ARBA" id="ARBA00022679"/>
    </source>
</evidence>
<dbReference type="EC" id="2.7.7.49" evidence="1"/>
<dbReference type="CDD" id="cd00303">
    <property type="entry name" value="retropepsin_like"/>
    <property type="match status" value="1"/>
</dbReference>
<dbReference type="InterPro" id="IPR000477">
    <property type="entry name" value="RT_dom"/>
</dbReference>
<keyword evidence="10" id="KW-0460">Magnesium</keyword>
<keyword evidence="5" id="KW-0540">Nuclease</keyword>
<keyword evidence="9" id="KW-0378">Hydrolase</keyword>
<dbReference type="InterPro" id="IPR050951">
    <property type="entry name" value="Retrovirus_Pol_polyprotein"/>
</dbReference>
<evidence type="ECO:0000256" key="12">
    <source>
        <dbReference type="ARBA" id="ARBA00022918"/>
    </source>
</evidence>
<feature type="compositionally biased region" description="Basic and acidic residues" evidence="16">
    <location>
        <begin position="351"/>
        <end position="362"/>
    </location>
</feature>
<dbReference type="SUPFAM" id="SSF50630">
    <property type="entry name" value="Acid proteases"/>
    <property type="match status" value="1"/>
</dbReference>
<evidence type="ECO:0000256" key="15">
    <source>
        <dbReference type="ARBA" id="ARBA00023172"/>
    </source>
</evidence>
<evidence type="ECO:0000256" key="5">
    <source>
        <dbReference type="ARBA" id="ARBA00022722"/>
    </source>
</evidence>
<dbReference type="GO" id="GO:0006508">
    <property type="term" value="P:proteolysis"/>
    <property type="evidence" value="ECO:0007669"/>
    <property type="project" value="UniProtKB-KW"/>
</dbReference>
<dbReference type="Pfam" id="PF13975">
    <property type="entry name" value="gag-asp_proteas"/>
    <property type="match status" value="1"/>
</dbReference>
<feature type="region of interest" description="Disordered" evidence="16">
    <location>
        <begin position="343"/>
        <end position="385"/>
    </location>
</feature>
<evidence type="ECO:0000256" key="9">
    <source>
        <dbReference type="ARBA" id="ARBA00022801"/>
    </source>
</evidence>
<feature type="compositionally biased region" description="Low complexity" evidence="16">
    <location>
        <begin position="364"/>
        <end position="374"/>
    </location>
</feature>
<evidence type="ECO:0000313" key="19">
    <source>
        <dbReference type="EMBL" id="KAH9521801.1"/>
    </source>
</evidence>
<evidence type="ECO:0000256" key="1">
    <source>
        <dbReference type="ARBA" id="ARBA00012493"/>
    </source>
</evidence>
<evidence type="ECO:0000256" key="2">
    <source>
        <dbReference type="ARBA" id="ARBA00022670"/>
    </source>
</evidence>
<dbReference type="InterPro" id="IPR043502">
    <property type="entry name" value="DNA/RNA_pol_sf"/>
</dbReference>
<dbReference type="Pfam" id="PF24626">
    <property type="entry name" value="SH3_Tf2-1"/>
    <property type="match status" value="1"/>
</dbReference>
<dbReference type="GO" id="GO:0042575">
    <property type="term" value="C:DNA polymerase complex"/>
    <property type="evidence" value="ECO:0007669"/>
    <property type="project" value="UniProtKB-ARBA"/>
</dbReference>
<keyword evidence="11" id="KW-0229">DNA integration</keyword>
<keyword evidence="3" id="KW-0808">Transferase</keyword>
<dbReference type="PROSITE" id="PS50994">
    <property type="entry name" value="INTEGRASE"/>
    <property type="match status" value="1"/>
</dbReference>
<evidence type="ECO:0000256" key="16">
    <source>
        <dbReference type="SAM" id="MobiDB-lite"/>
    </source>
</evidence>
<sequence>MTDTNSSHNPQELTEQQIREIKDELNLVQRMLDHKIKGFPSQTTEDQLTTMKGEAKLFKEIIDRHMKHYPDGRPTNPNLPRIEILTEAIKTALLYRNEIKNRLKPFEAAREIPNGNQYRLWERPEQNNESHSNMGLESTRQWRTHAYIPSNQSDKKFSDRMLTMVQHFDGSFKNFPEFIQNFNTFVDKTNACDDTKLCCFRKFLDPFSKAMIAGMNNYVESYLKICDYYSNPSLIKEEVIKDLRKLPDIHDYRQVKKMVDNLAIIRTKYNQLASIPEHRSFMEREFLGLISRKFPREVLEKSTHLIRHPNRIHTFMTDAEIFVDNWQEDFATREAEYYYSERVMNPGPSHHQPERYPHDRRNNRNYFHNNQRNRQPMSRPFQNQNNRLNYAPQQNQHEQQNQNQAQARAPSCVFCGGEHPQRDCQLSVTEKKANLLASGRCELCLQRGHRRQDCRARRPTCHRCKGEHLFWLCPRLITGQTNTSNQNNQRPPTAPEVNVITLPTPGLTQIAIQINKTPSLAMFDTGATHCIMNEEQCKLLGLKLQPGELPIKTANQQTKAIGTVDVKLKIGVIKRNHTFVVMPDANYCVLGVDAIRKFKLARSPYGKIDQIIASEAYKIKTRQCPGKGGDANQIEINSVFEARLQQLLDEYQESFAQTKGEVGQVRNDKCYINLENNIPINQKPYRTSVVDQKRIDAQVNDLLEQNLIRRSTSDYSFPVVLVNKKDEGEKSRLCVDFRKLNSITIPERYPMPNIKDIEDRLLGAKIFATLDISSGFHHIPVAEEDRRKTAFVTMHEHFEWNVMPFGLKNAPAIFQRIVYNILKRNGLTEFAHNYIDDIIIFSKSEEDHLVHVEKVLAAVQRENLKLKLSKCHFMKRTVTYLGHHISENQICPLNSNVAAINEYPPPTDKKTLRRFLGKINFYHRFIPDRTKNLDPFYELLKKDKSFEWSAEKQAAFIRIKEIITSELVLHIFDPNKKTILITDASDIGIGAVLKQEHDGQEVPVGYFSRKLLKHQRNYVVTEKEALAIIEAVEYWHHYLYGRKFTIRTDHKPLKYINTYKRTNTRVMNWAMRLNQYEFDIGYIKGETNQEADFLSRNPNFEVNVLSLDRLEVLHRPLLQNPPRGCVKYNNHIVKVRKDVRRYYLPEQEALQELRRIHEEKGHLGMVKTNQHFALKYFANKQNDLVMKIVTGCDICKRAKKQIRKYGEIDKLGPATEPLQIVHIDTKGGFSEPRVKTRYLHIAIDAFSRFIWIRASQHQNSQDYLNLLQQIEEDGTPSKIVTDRYGAFKSDRFRSVLRTKSIVLVHTPTAHPQSNGLVERVGQTIVEKLRCKRLIDETRSWSALAKEVADEYNHTIHSSTKFTPAYLLAGRDPDEIYHGHDLNNDRKSALEHSQSAYQKEFKRIVQKQIPWKLKLGDMVYADLADELNKKKLDPVYRGPFKVINKISEVMFEIKLPDRTEKVHIASAPGLPTLCPEMSFETTEMLVASRSLLKSNSSARLAEVERLNTKIAIG</sequence>
<dbReference type="GO" id="GO:0015074">
    <property type="term" value="P:DNA integration"/>
    <property type="evidence" value="ECO:0007669"/>
    <property type="project" value="UniProtKB-KW"/>
</dbReference>
<dbReference type="GO" id="GO:0003677">
    <property type="term" value="F:DNA binding"/>
    <property type="evidence" value="ECO:0007669"/>
    <property type="project" value="UniProtKB-KW"/>
</dbReference>
<dbReference type="Proteomes" id="UP000790347">
    <property type="component" value="Unassembled WGS sequence"/>
</dbReference>
<dbReference type="GO" id="GO:0006310">
    <property type="term" value="P:DNA recombination"/>
    <property type="evidence" value="ECO:0007669"/>
    <property type="project" value="UniProtKB-KW"/>
</dbReference>
<dbReference type="InterPro" id="IPR041588">
    <property type="entry name" value="Integrase_H2C2"/>
</dbReference>
<dbReference type="FunFam" id="3.30.70.270:FF:000020">
    <property type="entry name" value="Transposon Tf2-6 polyprotein-like Protein"/>
    <property type="match status" value="1"/>
</dbReference>
<dbReference type="EMBL" id="ASGP02000002">
    <property type="protein sequence ID" value="KAH9521801.1"/>
    <property type="molecule type" value="Genomic_DNA"/>
</dbReference>
<dbReference type="InterPro" id="IPR043128">
    <property type="entry name" value="Rev_trsase/Diguanyl_cyclase"/>
</dbReference>
<dbReference type="GO" id="GO:0004190">
    <property type="term" value="F:aspartic-type endopeptidase activity"/>
    <property type="evidence" value="ECO:0007669"/>
    <property type="project" value="UniProtKB-KW"/>
</dbReference>
<keyword evidence="8" id="KW-0255">Endonuclease</keyword>
<keyword evidence="20" id="KW-1185">Reference proteome</keyword>
<dbReference type="GO" id="GO:0004519">
    <property type="term" value="F:endonuclease activity"/>
    <property type="evidence" value="ECO:0007669"/>
    <property type="project" value="UniProtKB-KW"/>
</dbReference>
<name>A0A922L660_DERFA</name>
<protein>
    <recommendedName>
        <fullName evidence="1">RNA-directed DNA polymerase</fullName>
        <ecNumber evidence="1">2.7.7.49</ecNumber>
    </recommendedName>
</protein>
<reference evidence="19" key="2">
    <citation type="journal article" date="2022" name="Res Sq">
        <title>Comparative Genomics Reveals Insights into the Divergent Evolution of Astigmatic Mites and Household Pest Adaptations.</title>
        <authorList>
            <person name="Xiong Q."/>
            <person name="Wan A.T.-Y."/>
            <person name="Liu X.-Y."/>
            <person name="Fung C.S.-H."/>
            <person name="Xiao X."/>
            <person name="Malainual N."/>
            <person name="Hou J."/>
            <person name="Wang L."/>
            <person name="Wang M."/>
            <person name="Yang K."/>
            <person name="Cui Y."/>
            <person name="Leung E."/>
            <person name="Nong W."/>
            <person name="Shin S.-K."/>
            <person name="Au S."/>
            <person name="Jeong K.Y."/>
            <person name="Chew F.T."/>
            <person name="Hui J."/>
            <person name="Leung T.F."/>
            <person name="Tungtrongchitr A."/>
            <person name="Zhong N."/>
            <person name="Liu Z."/>
            <person name="Tsui S."/>
        </authorList>
    </citation>
    <scope>NUCLEOTIDE SEQUENCE</scope>
    <source>
        <strain evidence="19">Derf</strain>
        <tissue evidence="19">Whole organism</tissue>
    </source>
</reference>
<dbReference type="GO" id="GO:0003964">
    <property type="term" value="F:RNA-directed DNA polymerase activity"/>
    <property type="evidence" value="ECO:0007669"/>
    <property type="project" value="UniProtKB-KW"/>
</dbReference>
<organism evidence="19 20">
    <name type="scientific">Dermatophagoides farinae</name>
    <name type="common">American house dust mite</name>
    <dbReference type="NCBI Taxonomy" id="6954"/>
    <lineage>
        <taxon>Eukaryota</taxon>
        <taxon>Metazoa</taxon>
        <taxon>Ecdysozoa</taxon>
        <taxon>Arthropoda</taxon>
        <taxon>Chelicerata</taxon>
        <taxon>Arachnida</taxon>
        <taxon>Acari</taxon>
        <taxon>Acariformes</taxon>
        <taxon>Sarcoptiformes</taxon>
        <taxon>Astigmata</taxon>
        <taxon>Psoroptidia</taxon>
        <taxon>Analgoidea</taxon>
        <taxon>Pyroglyphidae</taxon>
        <taxon>Dermatophagoidinae</taxon>
        <taxon>Dermatophagoides</taxon>
    </lineage>
</organism>
<dbReference type="Gene3D" id="2.40.70.10">
    <property type="entry name" value="Acid Proteases"/>
    <property type="match status" value="1"/>
</dbReference>
<dbReference type="CDD" id="cd01647">
    <property type="entry name" value="RT_LTR"/>
    <property type="match status" value="1"/>
</dbReference>
<dbReference type="Pfam" id="PF00078">
    <property type="entry name" value="RVT_1"/>
    <property type="match status" value="1"/>
</dbReference>
<dbReference type="InterPro" id="IPR041373">
    <property type="entry name" value="RT_RNaseH"/>
</dbReference>
<dbReference type="Gene3D" id="3.30.420.10">
    <property type="entry name" value="Ribonuclease H-like superfamily/Ribonuclease H"/>
    <property type="match status" value="1"/>
</dbReference>
<dbReference type="GO" id="GO:0046872">
    <property type="term" value="F:metal ion binding"/>
    <property type="evidence" value="ECO:0007669"/>
    <property type="project" value="UniProtKB-KW"/>
</dbReference>
<keyword evidence="7" id="KW-0064">Aspartyl protease</keyword>
<accession>A0A922L660</accession>
<dbReference type="CDD" id="cd09274">
    <property type="entry name" value="RNase_HI_RT_Ty3"/>
    <property type="match status" value="1"/>
</dbReference>
<evidence type="ECO:0000259" key="18">
    <source>
        <dbReference type="PROSITE" id="PS50994"/>
    </source>
</evidence>
<dbReference type="SUPFAM" id="SSF56672">
    <property type="entry name" value="DNA/RNA polymerases"/>
    <property type="match status" value="1"/>
</dbReference>
<evidence type="ECO:0000256" key="4">
    <source>
        <dbReference type="ARBA" id="ARBA00022695"/>
    </source>
</evidence>
<dbReference type="PANTHER" id="PTHR37984:SF5">
    <property type="entry name" value="PROTEIN NYNRIN-LIKE"/>
    <property type="match status" value="1"/>
</dbReference>
<dbReference type="InterPro" id="IPR036397">
    <property type="entry name" value="RNaseH_sf"/>
</dbReference>
<dbReference type="Gene3D" id="3.30.70.270">
    <property type="match status" value="2"/>
</dbReference>
<keyword evidence="14" id="KW-0238">DNA-binding</keyword>
<dbReference type="Pfam" id="PF00665">
    <property type="entry name" value="rve"/>
    <property type="match status" value="1"/>
</dbReference>
<dbReference type="PANTHER" id="PTHR37984">
    <property type="entry name" value="PROTEIN CBG26694"/>
    <property type="match status" value="1"/>
</dbReference>
<dbReference type="InterPro" id="IPR001584">
    <property type="entry name" value="Integrase_cat-core"/>
</dbReference>
<evidence type="ECO:0000256" key="14">
    <source>
        <dbReference type="ARBA" id="ARBA00023125"/>
    </source>
</evidence>
<dbReference type="Gene3D" id="3.10.10.10">
    <property type="entry name" value="HIV Type 1 Reverse Transcriptase, subunit A, domain 1"/>
    <property type="match status" value="1"/>
</dbReference>
<gene>
    <name evidence="19" type="ORF">DERF_005428</name>
</gene>
<evidence type="ECO:0000259" key="17">
    <source>
        <dbReference type="PROSITE" id="PS50878"/>
    </source>
</evidence>
<evidence type="ECO:0000256" key="13">
    <source>
        <dbReference type="ARBA" id="ARBA00022932"/>
    </source>
</evidence>
<evidence type="ECO:0000256" key="11">
    <source>
        <dbReference type="ARBA" id="ARBA00022908"/>
    </source>
</evidence>
<comment type="caution">
    <text evidence="19">The sequence shown here is derived from an EMBL/GenBank/DDBJ whole genome shotgun (WGS) entry which is preliminary data.</text>
</comment>
<feature type="domain" description="Integrase catalytic" evidence="18">
    <location>
        <begin position="1213"/>
        <end position="1371"/>
    </location>
</feature>
<evidence type="ECO:0000256" key="10">
    <source>
        <dbReference type="ARBA" id="ARBA00022842"/>
    </source>
</evidence>
<feature type="domain" description="Reverse transcriptase" evidence="17">
    <location>
        <begin position="703"/>
        <end position="885"/>
    </location>
</feature>
<keyword evidence="4" id="KW-0548">Nucleotidyltransferase</keyword>
<keyword evidence="15" id="KW-0233">DNA recombination</keyword>
<dbReference type="Pfam" id="PF17917">
    <property type="entry name" value="RT_RNaseH"/>
    <property type="match status" value="1"/>
</dbReference>
<dbReference type="InterPro" id="IPR021109">
    <property type="entry name" value="Peptidase_aspartic_dom_sf"/>
</dbReference>
<evidence type="ECO:0000256" key="6">
    <source>
        <dbReference type="ARBA" id="ARBA00022723"/>
    </source>
</evidence>
<evidence type="ECO:0000256" key="8">
    <source>
        <dbReference type="ARBA" id="ARBA00022759"/>
    </source>
</evidence>
<proteinExistence type="predicted"/>
<evidence type="ECO:0000256" key="7">
    <source>
        <dbReference type="ARBA" id="ARBA00022750"/>
    </source>
</evidence>
<keyword evidence="2" id="KW-0645">Protease</keyword>
<keyword evidence="12" id="KW-0695">RNA-directed DNA polymerase</keyword>
<dbReference type="PROSITE" id="PS50878">
    <property type="entry name" value="RT_POL"/>
    <property type="match status" value="1"/>
</dbReference>
<keyword evidence="6" id="KW-0479">Metal-binding</keyword>
<reference evidence="19" key="1">
    <citation type="submission" date="2013-05" db="EMBL/GenBank/DDBJ databases">
        <authorList>
            <person name="Yim A.K.Y."/>
            <person name="Chan T.F."/>
            <person name="Ji K.M."/>
            <person name="Liu X.Y."/>
            <person name="Zhou J.W."/>
            <person name="Li R.Q."/>
            <person name="Yang K.Y."/>
            <person name="Li J."/>
            <person name="Li M."/>
            <person name="Law P.T.W."/>
            <person name="Wu Y.L."/>
            <person name="Cai Z.L."/>
            <person name="Qin H."/>
            <person name="Bao Y."/>
            <person name="Leung R.K.K."/>
            <person name="Ng P.K.S."/>
            <person name="Zou J."/>
            <person name="Zhong X.J."/>
            <person name="Ran P.X."/>
            <person name="Zhong N.S."/>
            <person name="Liu Z.G."/>
            <person name="Tsui S.K.W."/>
        </authorList>
    </citation>
    <scope>NUCLEOTIDE SEQUENCE</scope>
    <source>
        <strain evidence="19">Derf</strain>
        <tissue evidence="19">Whole organism</tissue>
    </source>
</reference>
<dbReference type="Pfam" id="PF17921">
    <property type="entry name" value="Integrase_H2C2"/>
    <property type="match status" value="1"/>
</dbReference>
<dbReference type="SUPFAM" id="SSF53098">
    <property type="entry name" value="Ribonuclease H-like"/>
    <property type="match status" value="1"/>
</dbReference>